<feature type="domain" description="Peptidoglycan binding-like" evidence="2">
    <location>
        <begin position="80"/>
        <end position="134"/>
    </location>
</feature>
<comment type="caution">
    <text evidence="3">The sequence shown here is derived from an EMBL/GenBank/DDBJ whole genome shotgun (WGS) entry which is preliminary data.</text>
</comment>
<gene>
    <name evidence="3" type="ORF">KOI35_33055</name>
</gene>
<dbReference type="SUPFAM" id="SSF47090">
    <property type="entry name" value="PGBD-like"/>
    <property type="match status" value="1"/>
</dbReference>
<feature type="signal peptide" evidence="1">
    <location>
        <begin position="1"/>
        <end position="32"/>
    </location>
</feature>
<evidence type="ECO:0000313" key="3">
    <source>
        <dbReference type="EMBL" id="MBU2668353.1"/>
    </source>
</evidence>
<keyword evidence="1" id="KW-0732">Signal</keyword>
<proteinExistence type="predicted"/>
<dbReference type="Gene3D" id="1.10.101.10">
    <property type="entry name" value="PGBD-like superfamily/PGBD"/>
    <property type="match status" value="1"/>
</dbReference>
<dbReference type="RefSeq" id="WP_215792615.1">
    <property type="nucleotide sequence ID" value="NZ_JAHKKG010000011.1"/>
</dbReference>
<organism evidence="3 4">
    <name type="scientific">Paractinoplanes bogorensis</name>
    <dbReference type="NCBI Taxonomy" id="1610840"/>
    <lineage>
        <taxon>Bacteria</taxon>
        <taxon>Bacillati</taxon>
        <taxon>Actinomycetota</taxon>
        <taxon>Actinomycetes</taxon>
        <taxon>Micromonosporales</taxon>
        <taxon>Micromonosporaceae</taxon>
        <taxon>Paractinoplanes</taxon>
    </lineage>
</organism>
<dbReference type="InterPro" id="IPR036365">
    <property type="entry name" value="PGBD-like_sf"/>
</dbReference>
<dbReference type="Proteomes" id="UP001519654">
    <property type="component" value="Unassembled WGS sequence"/>
</dbReference>
<dbReference type="InterPro" id="IPR036366">
    <property type="entry name" value="PGBDSf"/>
</dbReference>
<dbReference type="EMBL" id="JAHKKG010000011">
    <property type="protein sequence ID" value="MBU2668353.1"/>
    <property type="molecule type" value="Genomic_DNA"/>
</dbReference>
<sequence>MMIHIRKRIAAVAVTMLAIVTVSLSTAGPANADIPAGGLAASVSCTRAAQFTSGGYLANYVPVTSSKSTNCILAKGNNSGAVTGLQSNLNICYKRNLAIDGDFGQNTKDALIYAQGVMKTDKDGVYGPDTRKKMKMYFTLDGTTALCTVWGERTWTFDHFQY</sequence>
<name>A0ABS5YY30_9ACTN</name>
<evidence type="ECO:0000313" key="4">
    <source>
        <dbReference type="Proteomes" id="UP001519654"/>
    </source>
</evidence>
<evidence type="ECO:0000256" key="1">
    <source>
        <dbReference type="SAM" id="SignalP"/>
    </source>
</evidence>
<evidence type="ECO:0000259" key="2">
    <source>
        <dbReference type="Pfam" id="PF01471"/>
    </source>
</evidence>
<feature type="chain" id="PRO_5046347432" evidence="1">
    <location>
        <begin position="33"/>
        <end position="162"/>
    </location>
</feature>
<protein>
    <submittedName>
        <fullName evidence="3">Peptidoglycan-binding protein</fullName>
    </submittedName>
</protein>
<dbReference type="Pfam" id="PF01471">
    <property type="entry name" value="PG_binding_1"/>
    <property type="match status" value="1"/>
</dbReference>
<reference evidence="3 4" key="1">
    <citation type="submission" date="2021-06" db="EMBL/GenBank/DDBJ databases">
        <title>Actinoplanes lichenicola sp. nov., and Actinoplanes ovalisporus sp. nov., isolated from lichen in Thailand.</title>
        <authorList>
            <person name="Saeng-In P."/>
            <person name="Kanchanasin P."/>
            <person name="Yuki M."/>
            <person name="Kudo T."/>
            <person name="Ohkuma M."/>
            <person name="Phongsopitanun W."/>
            <person name="Tanasupawat S."/>
        </authorList>
    </citation>
    <scope>NUCLEOTIDE SEQUENCE [LARGE SCALE GENOMIC DNA]</scope>
    <source>
        <strain evidence="3 4">NBRC 110975</strain>
    </source>
</reference>
<accession>A0ABS5YY30</accession>
<keyword evidence="4" id="KW-1185">Reference proteome</keyword>
<dbReference type="InterPro" id="IPR002477">
    <property type="entry name" value="Peptidoglycan-bd-like"/>
</dbReference>